<evidence type="ECO:0000256" key="2">
    <source>
        <dbReference type="ARBA" id="ARBA00023125"/>
    </source>
</evidence>
<dbReference type="InterPro" id="IPR009057">
    <property type="entry name" value="Homeodomain-like_sf"/>
</dbReference>
<dbReference type="SMART" id="SM00342">
    <property type="entry name" value="HTH_ARAC"/>
    <property type="match status" value="1"/>
</dbReference>
<dbReference type="InterPro" id="IPR018060">
    <property type="entry name" value="HTH_AraC"/>
</dbReference>
<evidence type="ECO:0000313" key="6">
    <source>
        <dbReference type="Proteomes" id="UP000615593"/>
    </source>
</evidence>
<dbReference type="Pfam" id="PF12833">
    <property type="entry name" value="HTH_18"/>
    <property type="match status" value="1"/>
</dbReference>
<evidence type="ECO:0000259" key="4">
    <source>
        <dbReference type="PROSITE" id="PS01124"/>
    </source>
</evidence>
<dbReference type="PROSITE" id="PS01124">
    <property type="entry name" value="HTH_ARAC_FAMILY_2"/>
    <property type="match status" value="1"/>
</dbReference>
<dbReference type="InterPro" id="IPR014710">
    <property type="entry name" value="RmlC-like_jellyroll"/>
</dbReference>
<dbReference type="SUPFAM" id="SSF46689">
    <property type="entry name" value="Homeodomain-like"/>
    <property type="match status" value="1"/>
</dbReference>
<dbReference type="EMBL" id="BMWY01000004">
    <property type="protein sequence ID" value="GGZ56567.1"/>
    <property type="molecule type" value="Genomic_DNA"/>
</dbReference>
<feature type="domain" description="HTH araC/xylS-type" evidence="4">
    <location>
        <begin position="189"/>
        <end position="287"/>
    </location>
</feature>
<dbReference type="InterPro" id="IPR037923">
    <property type="entry name" value="HTH-like"/>
</dbReference>
<dbReference type="SUPFAM" id="SSF51215">
    <property type="entry name" value="Regulatory protein AraC"/>
    <property type="match status" value="1"/>
</dbReference>
<dbReference type="Gene3D" id="2.60.120.10">
    <property type="entry name" value="Jelly Rolls"/>
    <property type="match status" value="1"/>
</dbReference>
<dbReference type="PANTHER" id="PTHR43280">
    <property type="entry name" value="ARAC-FAMILY TRANSCRIPTIONAL REGULATOR"/>
    <property type="match status" value="1"/>
</dbReference>
<protein>
    <submittedName>
        <fullName evidence="5">AraC family transcriptional regulator</fullName>
    </submittedName>
</protein>
<sequence length="291" mass="34490">MKIPVLNIKQFQSSKEVHQVYVNSFANHIKINKHLTSTPHSHNFYLCVIFTKGSGVHEIDFKSYSISPGKVFFLKPGQTHFWKFKTPPNGFIFFHSKEFYEMYYLTHQLSNFPFYYSYQNPPVLELTDSLKGIENKFRELLQEYHETQAFRNLKMVNSINDIYIILTRAYTSTLNLADYASVNYLKILEQLEQYIEEYYHQEKLPKYYAGLLNITTKHLNRVTKETLNKTTHQLIAERVILEAKRLIVHSQNPLARIAETLGFEDYAYFSRYFKKKTGTSPIDFKKSYHKK</sequence>
<dbReference type="PANTHER" id="PTHR43280:SF32">
    <property type="entry name" value="TRANSCRIPTIONAL REGULATORY PROTEIN"/>
    <property type="match status" value="1"/>
</dbReference>
<keyword evidence="2" id="KW-0238">DNA-binding</keyword>
<dbReference type="InterPro" id="IPR003313">
    <property type="entry name" value="AraC-bd"/>
</dbReference>
<dbReference type="Pfam" id="PF02311">
    <property type="entry name" value="AraC_binding"/>
    <property type="match status" value="1"/>
</dbReference>
<dbReference type="Gene3D" id="1.10.10.60">
    <property type="entry name" value="Homeodomain-like"/>
    <property type="match status" value="1"/>
</dbReference>
<organism evidence="5 6">
    <name type="scientific">Mesonia mobilis</name>
    <dbReference type="NCBI Taxonomy" id="369791"/>
    <lineage>
        <taxon>Bacteria</taxon>
        <taxon>Pseudomonadati</taxon>
        <taxon>Bacteroidota</taxon>
        <taxon>Flavobacteriia</taxon>
        <taxon>Flavobacteriales</taxon>
        <taxon>Flavobacteriaceae</taxon>
        <taxon>Mesonia</taxon>
    </lineage>
</organism>
<reference evidence="6" key="1">
    <citation type="journal article" date="2019" name="Int. J. Syst. Evol. Microbiol.">
        <title>The Global Catalogue of Microorganisms (GCM) 10K type strain sequencing project: providing services to taxonomists for standard genome sequencing and annotation.</title>
        <authorList>
            <consortium name="The Broad Institute Genomics Platform"/>
            <consortium name="The Broad Institute Genome Sequencing Center for Infectious Disease"/>
            <person name="Wu L."/>
            <person name="Ma J."/>
        </authorList>
    </citation>
    <scope>NUCLEOTIDE SEQUENCE [LARGE SCALE GENOMIC DNA]</scope>
    <source>
        <strain evidence="6">KCTC 12708</strain>
    </source>
</reference>
<keyword evidence="1" id="KW-0805">Transcription regulation</keyword>
<evidence type="ECO:0000256" key="3">
    <source>
        <dbReference type="ARBA" id="ARBA00023163"/>
    </source>
</evidence>
<dbReference type="RefSeq" id="WP_027885673.1">
    <property type="nucleotide sequence ID" value="NZ_BMWY01000004.1"/>
</dbReference>
<name>A0ABQ3BSV2_9FLAO</name>
<dbReference type="Proteomes" id="UP000615593">
    <property type="component" value="Unassembled WGS sequence"/>
</dbReference>
<proteinExistence type="predicted"/>
<keyword evidence="6" id="KW-1185">Reference proteome</keyword>
<gene>
    <name evidence="5" type="ORF">GCM10008088_17680</name>
</gene>
<evidence type="ECO:0000313" key="5">
    <source>
        <dbReference type="EMBL" id="GGZ56567.1"/>
    </source>
</evidence>
<evidence type="ECO:0000256" key="1">
    <source>
        <dbReference type="ARBA" id="ARBA00023015"/>
    </source>
</evidence>
<comment type="caution">
    <text evidence="5">The sequence shown here is derived from an EMBL/GenBank/DDBJ whole genome shotgun (WGS) entry which is preliminary data.</text>
</comment>
<keyword evidence="3" id="KW-0804">Transcription</keyword>
<accession>A0ABQ3BSV2</accession>
<dbReference type="GeneID" id="94369434"/>